<keyword evidence="1" id="KW-0175">Coiled coil</keyword>
<dbReference type="RefSeq" id="WP_092853828.1">
    <property type="nucleotide sequence ID" value="NZ_FMAH01000035.1"/>
</dbReference>
<protein>
    <submittedName>
        <fullName evidence="3">Uncharacterized protein</fullName>
    </submittedName>
</protein>
<feature type="transmembrane region" description="Helical" evidence="2">
    <location>
        <begin position="39"/>
        <end position="58"/>
    </location>
</feature>
<keyword evidence="4" id="KW-1185">Reference proteome</keyword>
<organism evidence="3 4">
    <name type="scientific">Rhizobium miluonense</name>
    <dbReference type="NCBI Taxonomy" id="411945"/>
    <lineage>
        <taxon>Bacteria</taxon>
        <taxon>Pseudomonadati</taxon>
        <taxon>Pseudomonadota</taxon>
        <taxon>Alphaproteobacteria</taxon>
        <taxon>Hyphomicrobiales</taxon>
        <taxon>Rhizobiaceae</taxon>
        <taxon>Rhizobium/Agrobacterium group</taxon>
        <taxon>Rhizobium</taxon>
    </lineage>
</organism>
<evidence type="ECO:0000256" key="1">
    <source>
        <dbReference type="SAM" id="Coils"/>
    </source>
</evidence>
<gene>
    <name evidence="3" type="ORF">GA0061102_103528</name>
</gene>
<feature type="coiled-coil region" evidence="1">
    <location>
        <begin position="63"/>
        <end position="90"/>
    </location>
</feature>
<dbReference type="Proteomes" id="UP000199435">
    <property type="component" value="Unassembled WGS sequence"/>
</dbReference>
<evidence type="ECO:0000256" key="2">
    <source>
        <dbReference type="SAM" id="Phobius"/>
    </source>
</evidence>
<accession>A0A1C3WPC7</accession>
<proteinExistence type="predicted"/>
<reference evidence="4" key="1">
    <citation type="submission" date="2016-08" db="EMBL/GenBank/DDBJ databases">
        <authorList>
            <person name="Varghese N."/>
            <person name="Submissions Spin"/>
        </authorList>
    </citation>
    <scope>NUCLEOTIDE SEQUENCE [LARGE SCALE GENOMIC DNA]</scope>
    <source>
        <strain evidence="4">HAMBI 2971</strain>
    </source>
</reference>
<evidence type="ECO:0000313" key="3">
    <source>
        <dbReference type="EMBL" id="SCB41831.1"/>
    </source>
</evidence>
<dbReference type="AlphaFoldDB" id="A0A1C3WPC7"/>
<keyword evidence="2" id="KW-1133">Transmembrane helix</keyword>
<keyword evidence="2" id="KW-0472">Membrane</keyword>
<name>A0A1C3WPC7_9HYPH</name>
<keyword evidence="2" id="KW-0812">Transmembrane</keyword>
<dbReference type="EMBL" id="FMAH01000035">
    <property type="protein sequence ID" value="SCB41831.1"/>
    <property type="molecule type" value="Genomic_DNA"/>
</dbReference>
<sequence>MRDLTNFFLWRKTWTLIALVFLMASSAFSWPAVSDIRIFWSVCAAIVSTIILFGIALYDWKVSAEEEADYAEFQEQVQQMERRINRLETALQRAAE</sequence>
<evidence type="ECO:0000313" key="4">
    <source>
        <dbReference type="Proteomes" id="UP000199435"/>
    </source>
</evidence>